<dbReference type="InterPro" id="IPR001342">
    <property type="entry name" value="HDH_cat"/>
</dbReference>
<dbReference type="SUPFAM" id="SSF55021">
    <property type="entry name" value="ACT-like"/>
    <property type="match status" value="1"/>
</dbReference>
<evidence type="ECO:0000256" key="6">
    <source>
        <dbReference type="ARBA" id="ARBA00013376"/>
    </source>
</evidence>
<name>A0ABS1SNT5_9MICO</name>
<protein>
    <recommendedName>
        <fullName evidence="6">Homoserine dehydrogenase</fullName>
        <ecNumber evidence="5">1.1.1.3</ecNumber>
    </recommendedName>
</protein>
<gene>
    <name evidence="16" type="ORF">D3226_07730</name>
</gene>
<dbReference type="InterPro" id="IPR005106">
    <property type="entry name" value="Asp/hSer_DH_NAD-bd"/>
</dbReference>
<evidence type="ECO:0000256" key="9">
    <source>
        <dbReference type="ARBA" id="ARBA00023002"/>
    </source>
</evidence>
<dbReference type="SUPFAM" id="SSF51735">
    <property type="entry name" value="NAD(P)-binding Rossmann-fold domains"/>
    <property type="match status" value="1"/>
</dbReference>
<dbReference type="NCBIfam" id="NF004976">
    <property type="entry name" value="PRK06349.1"/>
    <property type="match status" value="1"/>
</dbReference>
<evidence type="ECO:0000256" key="10">
    <source>
        <dbReference type="ARBA" id="ARBA00023053"/>
    </source>
</evidence>
<comment type="function">
    <text evidence="12">Catalyzes the conversion of L-aspartate-beta-semialdehyde (L-Asa) to L-homoserine (L-Hse), the third step in the biosynthesis of threonine and methionine from aspartate.</text>
</comment>
<organism evidence="16 17">
    <name type="scientific">Leucobacter chromiireducens subsp. chromiireducens</name>
    <dbReference type="NCBI Taxonomy" id="660067"/>
    <lineage>
        <taxon>Bacteria</taxon>
        <taxon>Bacillati</taxon>
        <taxon>Actinomycetota</taxon>
        <taxon>Actinomycetes</taxon>
        <taxon>Micrococcales</taxon>
        <taxon>Microbacteriaceae</taxon>
        <taxon>Leucobacter</taxon>
    </lineage>
</organism>
<dbReference type="Gene3D" id="3.30.70.260">
    <property type="match status" value="1"/>
</dbReference>
<dbReference type="InterPro" id="IPR002912">
    <property type="entry name" value="ACT_dom"/>
</dbReference>
<evidence type="ECO:0000256" key="1">
    <source>
        <dbReference type="ARBA" id="ARBA00001920"/>
    </source>
</evidence>
<sequence length="436" mass="45261">MNGYRDLRVALLGCGSVGAQTARLILEHGEELAARIGARLTLSGIAVRDVNAKRDVELPQELFTTDAERLVQGADIVIELMGGIEPAKTLIMQALQGGADVVTANKALIAAHGRELSDAAEQVGAQLSYEAAVAAAIPILRPLRESLAGDHVTRVLGIVNGSTNYILDRMDRFGDSSEDAMRVASELGYLEADPTLDVEGYDAAQKATILASMAFHTEVPVDAVHREGIANITLEQIEAAKHAGYVIKLLAIAERITSSAGVDGVSARVYPALIRRDHPLAAVHGGKNAVFVEAEAAGELMFYGAGAGGAETASAVLGDLVSAARRHVVGGPGIPGSLHAELPLLPVGEVNTAYQVMLEVRDQPGVLAGIAGILAEHGVSAASVEQTGVEGQDDRAALVIGTHVAREADLAAMVEALRGSDMVLGVTSVLRLEGNA</sequence>
<evidence type="ECO:0000313" key="17">
    <source>
        <dbReference type="Proteomes" id="UP001646141"/>
    </source>
</evidence>
<dbReference type="InterPro" id="IPR045865">
    <property type="entry name" value="ACT-like_dom_sf"/>
</dbReference>
<evidence type="ECO:0000256" key="2">
    <source>
        <dbReference type="ARBA" id="ARBA00005056"/>
    </source>
</evidence>
<dbReference type="CDD" id="cd04881">
    <property type="entry name" value="ACT_HSDH-Hom"/>
    <property type="match status" value="1"/>
</dbReference>
<evidence type="ECO:0000256" key="14">
    <source>
        <dbReference type="ARBA" id="ARBA00049031"/>
    </source>
</evidence>
<dbReference type="InterPro" id="IPR016204">
    <property type="entry name" value="HDH"/>
</dbReference>
<dbReference type="PANTHER" id="PTHR43331:SF1">
    <property type="entry name" value="HOMOSERINE DEHYDROGENASE"/>
    <property type="match status" value="1"/>
</dbReference>
<dbReference type="Gene3D" id="3.30.360.10">
    <property type="entry name" value="Dihydrodipicolinate Reductase, domain 2"/>
    <property type="match status" value="1"/>
</dbReference>
<reference evidence="16 17" key="1">
    <citation type="submission" date="2018-09" db="EMBL/GenBank/DDBJ databases">
        <title>Comparative genomics of Leucobacter spp.</title>
        <authorList>
            <person name="Reis A.C."/>
            <person name="Kolvenbach B.A."/>
            <person name="Corvini P.F.X."/>
            <person name="Nunes O.C."/>
        </authorList>
    </citation>
    <scope>NUCLEOTIDE SEQUENCE [LARGE SCALE GENOMIC DNA]</scope>
    <source>
        <strain evidence="16 17">L-1</strain>
    </source>
</reference>
<dbReference type="Gene3D" id="3.40.50.720">
    <property type="entry name" value="NAD(P)-binding Rossmann-like Domain"/>
    <property type="match status" value="1"/>
</dbReference>
<evidence type="ECO:0000256" key="4">
    <source>
        <dbReference type="ARBA" id="ARBA00006753"/>
    </source>
</evidence>
<dbReference type="Pfam" id="PF00742">
    <property type="entry name" value="Homoserine_dh"/>
    <property type="match status" value="1"/>
</dbReference>
<comment type="caution">
    <text evidence="16">The sequence shown here is derived from an EMBL/GenBank/DDBJ whole genome shotgun (WGS) entry which is preliminary data.</text>
</comment>
<comment type="pathway">
    <text evidence="2">Amino-acid biosynthesis; L-threonine biosynthesis; L-threonine from L-aspartate: step 3/5.</text>
</comment>
<keyword evidence="7" id="KW-0028">Amino-acid biosynthesis</keyword>
<dbReference type="EMBL" id="QYAD01000002">
    <property type="protein sequence ID" value="MBL3689850.1"/>
    <property type="molecule type" value="Genomic_DNA"/>
</dbReference>
<dbReference type="RefSeq" id="WP_202381918.1">
    <property type="nucleotide sequence ID" value="NZ_BAAAMA010000002.1"/>
</dbReference>
<keyword evidence="8" id="KW-0791">Threonine biosynthesis</keyword>
<evidence type="ECO:0000313" key="16">
    <source>
        <dbReference type="EMBL" id="MBL3689850.1"/>
    </source>
</evidence>
<dbReference type="Pfam" id="PF01842">
    <property type="entry name" value="ACT"/>
    <property type="match status" value="1"/>
</dbReference>
<keyword evidence="9" id="KW-0560">Oxidoreductase</keyword>
<comment type="catalytic activity">
    <reaction evidence="14">
        <text>L-homoserine + NAD(+) = L-aspartate 4-semialdehyde + NADH + H(+)</text>
        <dbReference type="Rhea" id="RHEA:15757"/>
        <dbReference type="ChEBI" id="CHEBI:15378"/>
        <dbReference type="ChEBI" id="CHEBI:57476"/>
        <dbReference type="ChEBI" id="CHEBI:57540"/>
        <dbReference type="ChEBI" id="CHEBI:57945"/>
        <dbReference type="ChEBI" id="CHEBI:537519"/>
        <dbReference type="EC" id="1.1.1.3"/>
    </reaction>
    <physiologicalReaction direction="right-to-left" evidence="14">
        <dbReference type="Rhea" id="RHEA:15759"/>
    </physiologicalReaction>
</comment>
<evidence type="ECO:0000256" key="12">
    <source>
        <dbReference type="ARBA" id="ARBA00044930"/>
    </source>
</evidence>
<comment type="catalytic activity">
    <reaction evidence="13">
        <text>L-homoserine + NADP(+) = L-aspartate 4-semialdehyde + NADPH + H(+)</text>
        <dbReference type="Rhea" id="RHEA:15761"/>
        <dbReference type="ChEBI" id="CHEBI:15378"/>
        <dbReference type="ChEBI" id="CHEBI:57476"/>
        <dbReference type="ChEBI" id="CHEBI:57783"/>
        <dbReference type="ChEBI" id="CHEBI:58349"/>
        <dbReference type="ChEBI" id="CHEBI:537519"/>
        <dbReference type="EC" id="1.1.1.3"/>
    </reaction>
    <physiologicalReaction direction="right-to-left" evidence="13">
        <dbReference type="Rhea" id="RHEA:15763"/>
    </physiologicalReaction>
</comment>
<dbReference type="Pfam" id="PF03447">
    <property type="entry name" value="NAD_binding_3"/>
    <property type="match status" value="1"/>
</dbReference>
<dbReference type="SUPFAM" id="SSF55347">
    <property type="entry name" value="Glyceraldehyde-3-phosphate dehydrogenase-like, C-terminal domain"/>
    <property type="match status" value="1"/>
</dbReference>
<dbReference type="PIRSF" id="PIRSF000098">
    <property type="entry name" value="Homoser_dehydrog"/>
    <property type="match status" value="1"/>
</dbReference>
<dbReference type="PANTHER" id="PTHR43331">
    <property type="entry name" value="HOMOSERINE DEHYDROGENASE"/>
    <property type="match status" value="1"/>
</dbReference>
<comment type="cofactor">
    <cofactor evidence="1">
        <name>a metal cation</name>
        <dbReference type="ChEBI" id="CHEBI:25213"/>
    </cofactor>
</comment>
<dbReference type="EC" id="1.1.1.3" evidence="5"/>
<evidence type="ECO:0000256" key="7">
    <source>
        <dbReference type="ARBA" id="ARBA00022605"/>
    </source>
</evidence>
<feature type="domain" description="ACT" evidence="15">
    <location>
        <begin position="355"/>
        <end position="431"/>
    </location>
</feature>
<evidence type="ECO:0000256" key="8">
    <source>
        <dbReference type="ARBA" id="ARBA00022697"/>
    </source>
</evidence>
<comment type="similarity">
    <text evidence="4">Belongs to the homoserine dehydrogenase family.</text>
</comment>
<dbReference type="PROSITE" id="PS51671">
    <property type="entry name" value="ACT"/>
    <property type="match status" value="1"/>
</dbReference>
<accession>A0ABS1SNT5</accession>
<keyword evidence="17" id="KW-1185">Reference proteome</keyword>
<evidence type="ECO:0000256" key="3">
    <source>
        <dbReference type="ARBA" id="ARBA00005062"/>
    </source>
</evidence>
<evidence type="ECO:0000256" key="13">
    <source>
        <dbReference type="ARBA" id="ARBA00048841"/>
    </source>
</evidence>
<evidence type="ECO:0000256" key="5">
    <source>
        <dbReference type="ARBA" id="ARBA00013213"/>
    </source>
</evidence>
<dbReference type="InterPro" id="IPR036291">
    <property type="entry name" value="NAD(P)-bd_dom_sf"/>
</dbReference>
<proteinExistence type="inferred from homology"/>
<evidence type="ECO:0000259" key="15">
    <source>
        <dbReference type="PROSITE" id="PS51671"/>
    </source>
</evidence>
<dbReference type="Proteomes" id="UP001646141">
    <property type="component" value="Unassembled WGS sequence"/>
</dbReference>
<keyword evidence="10" id="KW-0915">Sodium</keyword>
<evidence type="ECO:0000256" key="11">
    <source>
        <dbReference type="ARBA" id="ARBA00023167"/>
    </source>
</evidence>
<keyword evidence="11" id="KW-0486">Methionine biosynthesis</keyword>
<comment type="pathway">
    <text evidence="3">Amino-acid biosynthesis; L-methionine biosynthesis via de novo pathway; L-homoserine from L-aspartate: step 3/3.</text>
</comment>